<dbReference type="GO" id="GO:0004252">
    <property type="term" value="F:serine-type endopeptidase activity"/>
    <property type="evidence" value="ECO:0007669"/>
    <property type="project" value="UniProtKB-EC"/>
</dbReference>
<dbReference type="EC" id="3.4.21.26" evidence="3"/>
<comment type="similarity">
    <text evidence="2">Belongs to the peptidase S9A family.</text>
</comment>
<evidence type="ECO:0000256" key="1">
    <source>
        <dbReference type="ARBA" id="ARBA00001070"/>
    </source>
</evidence>
<evidence type="ECO:0000259" key="7">
    <source>
        <dbReference type="Pfam" id="PF00326"/>
    </source>
</evidence>
<dbReference type="SUPFAM" id="SSF53474">
    <property type="entry name" value="alpha/beta-Hydrolases"/>
    <property type="match status" value="1"/>
</dbReference>
<organism evidence="9">
    <name type="scientific">candidate division WOR-3 bacterium</name>
    <dbReference type="NCBI Taxonomy" id="2052148"/>
    <lineage>
        <taxon>Bacteria</taxon>
        <taxon>Bacteria division WOR-3</taxon>
    </lineage>
</organism>
<evidence type="ECO:0000256" key="3">
    <source>
        <dbReference type="ARBA" id="ARBA00011897"/>
    </source>
</evidence>
<dbReference type="PANTHER" id="PTHR42881:SF2">
    <property type="entry name" value="PROLYL ENDOPEPTIDASE"/>
    <property type="match status" value="1"/>
</dbReference>
<sequence length="656" mass="75581">MLNCLIFFILTYGGIMQNIKYPETRTVNVVDTLFGIAVADPYRWLENFNDPEVKKWVETQNKLTRSILDSLPGREKLEAELEKILSRPSLSLPFVRGNKYFFYRRSGRENHAILYMSEGKFDPDNARAIIDPNKFSEDGTVAMDWLYPSLDGRYLAYGKSKSGSENSTLYILDVETGKHLKDTIPDTKWTSLAWLPDNSGFYYARNTGGDKFLPRIYFHKLGTSWEEDEYIYGKELSPTELPGVRTSRDGKYLFLTISRGWTQNDLYFRRIGVDKDWKPIAVGLDGTFQAKVYRDTLYILTNYKAPKYRLLKMPVDNPDIEKAEEIIPEGEGVLQSFSFARGKLLYTVKENTYTRFFIARRDGEIEYEVKAPMKGSLWFSIVDYDSPEIYYTFSSYFYPPSIYRMDVNTRKKELIYRRPVDFDVNEYTQEFVFYESKDGTRVPMYILHKKDFKSEGSHPALLTGYGGFGLGISPYFAEGYIPWLERGGVVAIAGIRGGDEYGEEWHKAGMRDKKQNVFDDFIAAAEYLISKGYTNPEKLAISGGSNGGLLVGAVLTQRPDLFRAVFCGVPLLDMLRYHKFGVAHIWIPEYGNPDNPEDFKYLFAYSPYHHVEPDKLYPSVFFYTAESDGRVHPMHAMKMAAKMQNMVKTKGPILLY</sequence>
<name>A0A7V5LT21_UNCW3</name>
<dbReference type="FunFam" id="3.40.50.1820:FF:000005">
    <property type="entry name" value="Prolyl endopeptidase"/>
    <property type="match status" value="1"/>
</dbReference>
<dbReference type="InterPro" id="IPR001375">
    <property type="entry name" value="Peptidase_S9_cat"/>
</dbReference>
<dbReference type="InterPro" id="IPR002471">
    <property type="entry name" value="Pept_S9_AS"/>
</dbReference>
<feature type="domain" description="Peptidase S9A N-terminal" evidence="8">
    <location>
        <begin position="22"/>
        <end position="415"/>
    </location>
</feature>
<dbReference type="Proteomes" id="UP000886050">
    <property type="component" value="Unassembled WGS sequence"/>
</dbReference>
<dbReference type="InterPro" id="IPR029058">
    <property type="entry name" value="AB_hydrolase_fold"/>
</dbReference>
<feature type="domain" description="Peptidase S9 prolyl oligopeptidase catalytic" evidence="7">
    <location>
        <begin position="481"/>
        <end position="648"/>
    </location>
</feature>
<evidence type="ECO:0000313" key="9">
    <source>
        <dbReference type="EMBL" id="HHF52871.1"/>
    </source>
</evidence>
<dbReference type="PROSITE" id="PS00708">
    <property type="entry name" value="PRO_ENDOPEP_SER"/>
    <property type="match status" value="1"/>
</dbReference>
<evidence type="ECO:0000256" key="2">
    <source>
        <dbReference type="ARBA" id="ARBA00005228"/>
    </source>
</evidence>
<gene>
    <name evidence="9" type="ORF">ENL43_00725</name>
</gene>
<dbReference type="Gene3D" id="2.130.10.120">
    <property type="entry name" value="Prolyl oligopeptidase, N-terminal domain"/>
    <property type="match status" value="1"/>
</dbReference>
<proteinExistence type="inferred from homology"/>
<evidence type="ECO:0000256" key="5">
    <source>
        <dbReference type="ARBA" id="ARBA00022801"/>
    </source>
</evidence>
<feature type="non-terminal residue" evidence="9">
    <location>
        <position position="656"/>
    </location>
</feature>
<evidence type="ECO:0000259" key="8">
    <source>
        <dbReference type="Pfam" id="PF02897"/>
    </source>
</evidence>
<evidence type="ECO:0000256" key="4">
    <source>
        <dbReference type="ARBA" id="ARBA00022670"/>
    </source>
</evidence>
<dbReference type="Pfam" id="PF00326">
    <property type="entry name" value="Peptidase_S9"/>
    <property type="match status" value="1"/>
</dbReference>
<dbReference type="InterPro" id="IPR002470">
    <property type="entry name" value="Peptidase_S9A"/>
</dbReference>
<dbReference type="AlphaFoldDB" id="A0A7V5LT21"/>
<evidence type="ECO:0000256" key="6">
    <source>
        <dbReference type="ARBA" id="ARBA00022825"/>
    </source>
</evidence>
<comment type="caution">
    <text evidence="9">The sequence shown here is derived from an EMBL/GenBank/DDBJ whole genome shotgun (WGS) entry which is preliminary data.</text>
</comment>
<dbReference type="Gene3D" id="3.40.50.1820">
    <property type="entry name" value="alpha/beta hydrolase"/>
    <property type="match status" value="1"/>
</dbReference>
<accession>A0A7V5LT21</accession>
<dbReference type="Pfam" id="PF02897">
    <property type="entry name" value="Peptidase_S9_N"/>
    <property type="match status" value="1"/>
</dbReference>
<keyword evidence="6" id="KW-0720">Serine protease</keyword>
<protein>
    <recommendedName>
        <fullName evidence="3">prolyl oligopeptidase</fullName>
        <ecNumber evidence="3">3.4.21.26</ecNumber>
    </recommendedName>
</protein>
<dbReference type="GO" id="GO:0005829">
    <property type="term" value="C:cytosol"/>
    <property type="evidence" value="ECO:0007669"/>
    <property type="project" value="TreeGrafter"/>
</dbReference>
<comment type="catalytic activity">
    <reaction evidence="1">
        <text>Hydrolysis of Pro-|-Xaa &gt;&gt; Ala-|-Xaa in oligopeptides.</text>
        <dbReference type="EC" id="3.4.21.26"/>
    </reaction>
</comment>
<dbReference type="SUPFAM" id="SSF50993">
    <property type="entry name" value="Peptidase/esterase 'gauge' domain"/>
    <property type="match status" value="1"/>
</dbReference>
<dbReference type="GO" id="GO:0006508">
    <property type="term" value="P:proteolysis"/>
    <property type="evidence" value="ECO:0007669"/>
    <property type="project" value="UniProtKB-KW"/>
</dbReference>
<dbReference type="InterPro" id="IPR051167">
    <property type="entry name" value="Prolyl_oligopep/macrocyclase"/>
</dbReference>
<keyword evidence="5" id="KW-0378">Hydrolase</keyword>
<reference evidence="9" key="1">
    <citation type="journal article" date="2020" name="mSystems">
        <title>Genome- and Community-Level Interaction Insights into Carbon Utilization and Element Cycling Functions of Hydrothermarchaeota in Hydrothermal Sediment.</title>
        <authorList>
            <person name="Zhou Z."/>
            <person name="Liu Y."/>
            <person name="Xu W."/>
            <person name="Pan J."/>
            <person name="Luo Z.H."/>
            <person name="Li M."/>
        </authorList>
    </citation>
    <scope>NUCLEOTIDE SEQUENCE [LARGE SCALE GENOMIC DNA]</scope>
    <source>
        <strain evidence="9">HyVt-96</strain>
    </source>
</reference>
<dbReference type="PANTHER" id="PTHR42881">
    <property type="entry name" value="PROLYL ENDOPEPTIDASE"/>
    <property type="match status" value="1"/>
</dbReference>
<dbReference type="InterPro" id="IPR023302">
    <property type="entry name" value="Pept_S9A_N"/>
</dbReference>
<dbReference type="GO" id="GO:0070012">
    <property type="term" value="F:oligopeptidase activity"/>
    <property type="evidence" value="ECO:0007669"/>
    <property type="project" value="TreeGrafter"/>
</dbReference>
<keyword evidence="4" id="KW-0645">Protease</keyword>
<dbReference type="PRINTS" id="PR00862">
    <property type="entry name" value="PROLIGOPTASE"/>
</dbReference>
<dbReference type="EMBL" id="DRTX01000043">
    <property type="protein sequence ID" value="HHF52871.1"/>
    <property type="molecule type" value="Genomic_DNA"/>
</dbReference>